<dbReference type="PANTHER" id="PTHR43194:SF2">
    <property type="entry name" value="PEROXISOMAL MEMBRANE PROTEIN LPX1"/>
    <property type="match status" value="1"/>
</dbReference>
<keyword evidence="3" id="KW-0378">Hydrolase</keyword>
<evidence type="ECO:0000256" key="1">
    <source>
        <dbReference type="SAM" id="SignalP"/>
    </source>
</evidence>
<dbReference type="Pfam" id="PF12697">
    <property type="entry name" value="Abhydrolase_6"/>
    <property type="match status" value="1"/>
</dbReference>
<dbReference type="Proteomes" id="UP000593892">
    <property type="component" value="Chromosome"/>
</dbReference>
<feature type="signal peptide" evidence="1">
    <location>
        <begin position="1"/>
        <end position="26"/>
    </location>
</feature>
<dbReference type="InterPro" id="IPR000073">
    <property type="entry name" value="AB_hydrolase_1"/>
</dbReference>
<dbReference type="KEGG" id="pfer:IRI77_00690"/>
<feature type="domain" description="AB hydrolase-1" evidence="2">
    <location>
        <begin position="40"/>
        <end position="278"/>
    </location>
</feature>
<dbReference type="GO" id="GO:0016787">
    <property type="term" value="F:hydrolase activity"/>
    <property type="evidence" value="ECO:0007669"/>
    <property type="project" value="UniProtKB-KW"/>
</dbReference>
<dbReference type="Gene3D" id="3.40.50.1820">
    <property type="entry name" value="alpha/beta hydrolase"/>
    <property type="match status" value="1"/>
</dbReference>
<dbReference type="InterPro" id="IPR029058">
    <property type="entry name" value="AB_hydrolase_fold"/>
</dbReference>
<evidence type="ECO:0000313" key="4">
    <source>
        <dbReference type="Proteomes" id="UP000593892"/>
    </source>
</evidence>
<organism evidence="3 4">
    <name type="scientific">Paludibaculum fermentans</name>
    <dbReference type="NCBI Taxonomy" id="1473598"/>
    <lineage>
        <taxon>Bacteria</taxon>
        <taxon>Pseudomonadati</taxon>
        <taxon>Acidobacteriota</taxon>
        <taxon>Terriglobia</taxon>
        <taxon>Bryobacterales</taxon>
        <taxon>Bryobacteraceae</taxon>
        <taxon>Paludibaculum</taxon>
    </lineage>
</organism>
<name>A0A7S7NRJ3_PALFE</name>
<accession>A0A7S7NRJ3</accession>
<keyword evidence="1" id="KW-0732">Signal</keyword>
<gene>
    <name evidence="3" type="ORF">IRI77_00690</name>
</gene>
<dbReference type="SUPFAM" id="SSF53474">
    <property type="entry name" value="alpha/beta-Hydrolases"/>
    <property type="match status" value="1"/>
</dbReference>
<keyword evidence="4" id="KW-1185">Reference proteome</keyword>
<dbReference type="InterPro" id="IPR050228">
    <property type="entry name" value="Carboxylesterase_BioH"/>
</dbReference>
<proteinExistence type="predicted"/>
<feature type="chain" id="PRO_5032556388" evidence="1">
    <location>
        <begin position="27"/>
        <end position="289"/>
    </location>
</feature>
<evidence type="ECO:0000259" key="2">
    <source>
        <dbReference type="Pfam" id="PF12697"/>
    </source>
</evidence>
<sequence length="289" mass="31145">MRWHAGITMMLTTLAVAMLAAAPAFHVDVVAPAPEKPKMILIPGLQSAGAVWDTTVAHYKDRYECHVLTLAGFAGQPPLPAATPLLSTVREQLAAYIREKHLVKPVIVGHSLGGFLALWMAESEPGLTGPIVIVDSLPFLPAAWMPGATVETMKPQADQMKGMIAGMTSEAWSNYQKHNPAIDTMISGDEGKAKATEWGLQSDPSTVARGMAELFQTDLRSDVSKVKVPALVLAALKGYPESAAKNYSAQYTALSGVKIVPFPDSKHFIMFDQPAKMMEAMDEFLKGTK</sequence>
<protein>
    <submittedName>
        <fullName evidence="3">Alpha/beta hydrolase</fullName>
    </submittedName>
</protein>
<evidence type="ECO:0000313" key="3">
    <source>
        <dbReference type="EMBL" id="QOY88516.1"/>
    </source>
</evidence>
<dbReference type="RefSeq" id="WP_194450178.1">
    <property type="nucleotide sequence ID" value="NZ_CP063849.1"/>
</dbReference>
<dbReference type="AlphaFoldDB" id="A0A7S7NRJ3"/>
<dbReference type="EMBL" id="CP063849">
    <property type="protein sequence ID" value="QOY88516.1"/>
    <property type="molecule type" value="Genomic_DNA"/>
</dbReference>
<dbReference type="PANTHER" id="PTHR43194">
    <property type="entry name" value="HYDROLASE ALPHA/BETA FOLD FAMILY"/>
    <property type="match status" value="1"/>
</dbReference>
<reference evidence="3 4" key="1">
    <citation type="submission" date="2020-10" db="EMBL/GenBank/DDBJ databases">
        <title>Complete genome sequence of Paludibaculum fermentans P105T, a facultatively anaerobic acidobacterium capable of dissimilatory Fe(III) reduction.</title>
        <authorList>
            <person name="Dedysh S.N."/>
            <person name="Beletsky A.V."/>
            <person name="Kulichevskaya I.S."/>
            <person name="Mardanov A.V."/>
            <person name="Ravin N.V."/>
        </authorList>
    </citation>
    <scope>NUCLEOTIDE SEQUENCE [LARGE SCALE GENOMIC DNA]</scope>
    <source>
        <strain evidence="3 4">P105</strain>
    </source>
</reference>